<gene>
    <name evidence="4" type="ORF">Tco_0840570</name>
</gene>
<dbReference type="PANTHER" id="PTHR42648">
    <property type="entry name" value="TRANSPOSASE, PUTATIVE-RELATED"/>
    <property type="match status" value="1"/>
</dbReference>
<protein>
    <submittedName>
        <fullName evidence="4">Retrovirus-related pol polyprotein from transposon TNT 1-94</fullName>
    </submittedName>
</protein>
<feature type="coiled-coil region" evidence="1">
    <location>
        <begin position="71"/>
        <end position="98"/>
    </location>
</feature>
<dbReference type="InterPro" id="IPR012337">
    <property type="entry name" value="RNaseH-like_sf"/>
</dbReference>
<evidence type="ECO:0000256" key="1">
    <source>
        <dbReference type="SAM" id="Coils"/>
    </source>
</evidence>
<reference evidence="4" key="2">
    <citation type="submission" date="2022-01" db="EMBL/GenBank/DDBJ databases">
        <authorList>
            <person name="Yamashiro T."/>
            <person name="Shiraishi A."/>
            <person name="Satake H."/>
            <person name="Nakayama K."/>
        </authorList>
    </citation>
    <scope>NUCLEOTIDE SEQUENCE</scope>
</reference>
<evidence type="ECO:0000313" key="5">
    <source>
        <dbReference type="Proteomes" id="UP001151760"/>
    </source>
</evidence>
<evidence type="ECO:0000256" key="2">
    <source>
        <dbReference type="SAM" id="MobiDB-lite"/>
    </source>
</evidence>
<evidence type="ECO:0000259" key="3">
    <source>
        <dbReference type="PROSITE" id="PS50994"/>
    </source>
</evidence>
<dbReference type="PROSITE" id="PS50994">
    <property type="entry name" value="INTEGRASE"/>
    <property type="match status" value="1"/>
</dbReference>
<organism evidence="4 5">
    <name type="scientific">Tanacetum coccineum</name>
    <dbReference type="NCBI Taxonomy" id="301880"/>
    <lineage>
        <taxon>Eukaryota</taxon>
        <taxon>Viridiplantae</taxon>
        <taxon>Streptophyta</taxon>
        <taxon>Embryophyta</taxon>
        <taxon>Tracheophyta</taxon>
        <taxon>Spermatophyta</taxon>
        <taxon>Magnoliopsida</taxon>
        <taxon>eudicotyledons</taxon>
        <taxon>Gunneridae</taxon>
        <taxon>Pentapetalae</taxon>
        <taxon>asterids</taxon>
        <taxon>campanulids</taxon>
        <taxon>Asterales</taxon>
        <taxon>Asteraceae</taxon>
        <taxon>Asteroideae</taxon>
        <taxon>Anthemideae</taxon>
        <taxon>Anthemidinae</taxon>
        <taxon>Tanacetum</taxon>
    </lineage>
</organism>
<dbReference type="Proteomes" id="UP001151760">
    <property type="component" value="Unassembled WGS sequence"/>
</dbReference>
<feature type="region of interest" description="Disordered" evidence="2">
    <location>
        <begin position="344"/>
        <end position="382"/>
    </location>
</feature>
<dbReference type="SUPFAM" id="SSF53098">
    <property type="entry name" value="Ribonuclease H-like"/>
    <property type="match status" value="1"/>
</dbReference>
<feature type="coiled-coil region" evidence="1">
    <location>
        <begin position="243"/>
        <end position="270"/>
    </location>
</feature>
<comment type="caution">
    <text evidence="4">The sequence shown here is derived from an EMBL/GenBank/DDBJ whole genome shotgun (WGS) entry which is preliminary data.</text>
</comment>
<dbReference type="InterPro" id="IPR025724">
    <property type="entry name" value="GAG-pre-integrase_dom"/>
</dbReference>
<proteinExistence type="predicted"/>
<dbReference type="InterPro" id="IPR036397">
    <property type="entry name" value="RNaseH_sf"/>
</dbReference>
<feature type="domain" description="Integrase catalytic" evidence="3">
    <location>
        <begin position="555"/>
        <end position="743"/>
    </location>
</feature>
<dbReference type="InterPro" id="IPR039537">
    <property type="entry name" value="Retrotran_Ty1/copia-like"/>
</dbReference>
<dbReference type="Gene3D" id="3.30.420.10">
    <property type="entry name" value="Ribonuclease H-like superfamily/Ribonuclease H"/>
    <property type="match status" value="1"/>
</dbReference>
<keyword evidence="5" id="KW-1185">Reference proteome</keyword>
<evidence type="ECO:0000313" key="4">
    <source>
        <dbReference type="EMBL" id="GJT06108.1"/>
    </source>
</evidence>
<reference evidence="4" key="1">
    <citation type="journal article" date="2022" name="Int. J. Mol. Sci.">
        <title>Draft Genome of Tanacetum Coccineum: Genomic Comparison of Closely Related Tanacetum-Family Plants.</title>
        <authorList>
            <person name="Yamashiro T."/>
            <person name="Shiraishi A."/>
            <person name="Nakayama K."/>
            <person name="Satake H."/>
        </authorList>
    </citation>
    <scope>NUCLEOTIDE SEQUENCE</scope>
</reference>
<feature type="non-terminal residue" evidence="4">
    <location>
        <position position="787"/>
    </location>
</feature>
<dbReference type="PANTHER" id="PTHR42648:SF32">
    <property type="entry name" value="RIBONUCLEASE H-LIKE DOMAIN, GAG-PRE-INTEGRASE DOMAIN PROTEIN-RELATED"/>
    <property type="match status" value="1"/>
</dbReference>
<feature type="compositionally biased region" description="Polar residues" evidence="2">
    <location>
        <begin position="345"/>
        <end position="370"/>
    </location>
</feature>
<accession>A0ABQ5AXV2</accession>
<keyword evidence="1" id="KW-0175">Coiled coil</keyword>
<dbReference type="EMBL" id="BQNB010012640">
    <property type="protein sequence ID" value="GJT06108.1"/>
    <property type="molecule type" value="Genomic_DNA"/>
</dbReference>
<dbReference type="Pfam" id="PF13976">
    <property type="entry name" value="gag_pre-integrs"/>
    <property type="match status" value="1"/>
</dbReference>
<sequence length="787" mass="88781">MLGKTPNKVYGPFLKAGLGYKEPERLKKAIAAQPKLYDGEKLHSAKLIIDSPDSEKILEDADETRLKIRNKMNLKELKDELIEEVQEMLNIFDSMEQKVNGKSPIENMLQNEIDRLLEKNKLLIAGLEKSSNDSKDIQANLLKRIKILENDFKRSQAQSIDFELKLQHQKEKMACDVSWKSKLSTINDENVLLKTQVDFVVKERENIKLKYQKLFNSIKATRTQHQKELDELIEHVNKKTYAYADVRAQNQDLLITISELKNKLKTVDNEKNVNSKFEKSETSGTLLCVTRLPKNIAVKAKKVSNSKVNADRLKPVALHLTPKNEQSQTQNENVIARGMYRITKTETQTPDSKTNINVSNSTGVESSNSVRRPKSKDTKSKNKVLKNTNAKSSNAHVCKMLRNASIDFNKRETMHSNVCQSNASVLSSKTVNAINDGSNIICVSCGKDVFLLSHEKCVACYALSMNSSVKRALFTTLIATKSKTLGATSIVAKSRLSVVKTPTATNRVFSVLPLSPNSSQSRTLIRFGNDHFAAITRYGDYVQGNLTICYVYYVEGLGHNLFSVGQFCDGDLEVAFHSNTCYVRNLEGDDLLIGSLDSNLYTIFISAMAASSPVCLMSRATSTKSWLWHHRLSHLNFGTINQLTSKDLVNGLLKFKYNKDHLRSACEQGIVHKTLTARTPQQNGVVERRNQTLVEATRTMLIFSKSLEFLSAEAIATACFTQNRSIVHTRYNKTPYELIRGRKPNIQHFHVFGYLCYLTNDRDDLGKMKPKADIGIFMVILSHQEDF</sequence>
<dbReference type="InterPro" id="IPR001584">
    <property type="entry name" value="Integrase_cat-core"/>
</dbReference>
<name>A0ABQ5AXV2_9ASTR</name>